<dbReference type="EMBL" id="SLUI01000018">
    <property type="protein sequence ID" value="TCL33279.1"/>
    <property type="molecule type" value="Genomic_DNA"/>
</dbReference>
<dbReference type="Proteomes" id="UP000295063">
    <property type="component" value="Unassembled WGS sequence"/>
</dbReference>
<evidence type="ECO:0000259" key="2">
    <source>
        <dbReference type="Pfam" id="PF12804"/>
    </source>
</evidence>
<keyword evidence="1 3" id="KW-0808">Transferase</keyword>
<dbReference type="PANTHER" id="PTHR19136:SF81">
    <property type="entry name" value="MOLYBDENUM COFACTOR GUANYLYLTRANSFERASE"/>
    <property type="match status" value="1"/>
</dbReference>
<name>A0A4R1PPE2_9FIRM</name>
<accession>A0A4R1PPE2</accession>
<evidence type="ECO:0000256" key="1">
    <source>
        <dbReference type="ARBA" id="ARBA00022679"/>
    </source>
</evidence>
<comment type="caution">
    <text evidence="3">The sequence shown here is derived from an EMBL/GenBank/DDBJ whole genome shotgun (WGS) entry which is preliminary data.</text>
</comment>
<keyword evidence="3" id="KW-0548">Nucleotidyltransferase</keyword>
<dbReference type="InterPro" id="IPR029044">
    <property type="entry name" value="Nucleotide-diphossugar_trans"/>
</dbReference>
<protein>
    <submittedName>
        <fullName evidence="3">GTP:adenosylcobinamide-phosphate guanylyltransferase</fullName>
    </submittedName>
</protein>
<feature type="domain" description="MobA-like NTP transferase" evidence="2">
    <location>
        <begin position="4"/>
        <end position="133"/>
    </location>
</feature>
<gene>
    <name evidence="3" type="ORF">EV210_11852</name>
</gene>
<dbReference type="GO" id="GO:0016779">
    <property type="term" value="F:nucleotidyltransferase activity"/>
    <property type="evidence" value="ECO:0007669"/>
    <property type="project" value="UniProtKB-KW"/>
</dbReference>
<dbReference type="Gene3D" id="3.90.550.10">
    <property type="entry name" value="Spore Coat Polysaccharide Biosynthesis Protein SpsA, Chain A"/>
    <property type="match status" value="1"/>
</dbReference>
<sequence>MYDAIILAGGETTKHLSPFSVQPFEALIEIAGKPMVTFVADALAKSGQVERIFVVGPAQALHSCQFPKNTVILEGGRTIMETISLGVGALGHHNKTLVATADIPLLTPESVSHFLAQCSQTEVDLYYPIVTEEINERAYPGTKRTYVRFREGTFTGGNLFLVNPAIVPQCMEVAERIVSNRKNPLKLCHILGWSFVLRFVIGLLSLPQVENRVSQLLNIRGAVIQSPYAELGIDVDKPSDYRLVQSAFSAKL</sequence>
<dbReference type="InterPro" id="IPR025877">
    <property type="entry name" value="MobA-like_NTP_Trfase"/>
</dbReference>
<dbReference type="AlphaFoldDB" id="A0A4R1PPE2"/>
<dbReference type="OrthoDB" id="159246at2"/>
<proteinExistence type="predicted"/>
<organism evidence="3 4">
    <name type="scientific">Anaerospora hongkongensis</name>
    <dbReference type="NCBI Taxonomy" id="244830"/>
    <lineage>
        <taxon>Bacteria</taxon>
        <taxon>Bacillati</taxon>
        <taxon>Bacillota</taxon>
        <taxon>Negativicutes</taxon>
        <taxon>Selenomonadales</taxon>
        <taxon>Sporomusaceae</taxon>
        <taxon>Anaerospora</taxon>
    </lineage>
</organism>
<evidence type="ECO:0000313" key="3">
    <source>
        <dbReference type="EMBL" id="TCL33279.1"/>
    </source>
</evidence>
<dbReference type="Pfam" id="PF12804">
    <property type="entry name" value="NTP_transf_3"/>
    <property type="match status" value="1"/>
</dbReference>
<reference evidence="3 4" key="1">
    <citation type="submission" date="2019-03" db="EMBL/GenBank/DDBJ databases">
        <title>Genomic Encyclopedia of Type Strains, Phase IV (KMG-IV): sequencing the most valuable type-strain genomes for metagenomic binning, comparative biology and taxonomic classification.</title>
        <authorList>
            <person name="Goeker M."/>
        </authorList>
    </citation>
    <scope>NUCLEOTIDE SEQUENCE [LARGE SCALE GENOMIC DNA]</scope>
    <source>
        <strain evidence="3 4">DSM 15969</strain>
    </source>
</reference>
<dbReference type="RefSeq" id="WP_132083150.1">
    <property type="nucleotide sequence ID" value="NZ_SLUI01000018.1"/>
</dbReference>
<dbReference type="SUPFAM" id="SSF53448">
    <property type="entry name" value="Nucleotide-diphospho-sugar transferases"/>
    <property type="match status" value="1"/>
</dbReference>
<keyword evidence="4" id="KW-1185">Reference proteome</keyword>
<dbReference type="PANTHER" id="PTHR19136">
    <property type="entry name" value="MOLYBDENUM COFACTOR GUANYLYLTRANSFERASE"/>
    <property type="match status" value="1"/>
</dbReference>
<evidence type="ECO:0000313" key="4">
    <source>
        <dbReference type="Proteomes" id="UP000295063"/>
    </source>
</evidence>